<evidence type="ECO:0008006" key="3">
    <source>
        <dbReference type="Google" id="ProtNLM"/>
    </source>
</evidence>
<gene>
    <name evidence="1" type="ORF">CaldiYA01_22850</name>
</gene>
<proteinExistence type="predicted"/>
<sequence>MNEKFNFDEIKKTLEEAILQNQIEFKAFSQAVSSYKKLGFELEKILEWAANNAKGEDKIKLWSLYKEFSLQNISELCEWLRWYGESLRKSKVYERFFDKDKKVPKAVTFRILELTRLGKREEVFHIILREFVNAQEEVGKNFVKAFNPKYSVESFKVMVYSFLSGLLGEGIEKNKEG</sequence>
<organism evidence="1 2">
    <name type="scientific">Caldicellulosiruptor diazotrophicus</name>
    <dbReference type="NCBI Taxonomy" id="2806205"/>
    <lineage>
        <taxon>Bacteria</taxon>
        <taxon>Bacillati</taxon>
        <taxon>Bacillota</taxon>
        <taxon>Bacillota incertae sedis</taxon>
        <taxon>Caldicellulosiruptorales</taxon>
        <taxon>Caldicellulosiruptoraceae</taxon>
        <taxon>Caldicellulosiruptor</taxon>
    </lineage>
</organism>
<dbReference type="RefSeq" id="WP_207179849.1">
    <property type="nucleotide sequence ID" value="NZ_AP024480.1"/>
</dbReference>
<reference evidence="1 2" key="1">
    <citation type="submission" date="2021-02" db="EMBL/GenBank/DDBJ databases">
        <title>Nitrogen-fixing ability and nitrogen fixation related genes of thermophilic fermentative bacteria in the genus Caldicellulosiruptor.</title>
        <authorList>
            <person name="Chen Y."/>
            <person name="Nishihara A."/>
            <person name="Haruta S."/>
        </authorList>
    </citation>
    <scope>NUCLEOTIDE SEQUENCE [LARGE SCALE GENOMIC DNA]</scope>
    <source>
        <strain evidence="1 2">YA01</strain>
    </source>
</reference>
<name>A0ABM7NQA6_9FIRM</name>
<dbReference type="EMBL" id="AP024480">
    <property type="protein sequence ID" value="BCS82325.1"/>
    <property type="molecule type" value="Genomic_DNA"/>
</dbReference>
<accession>A0ABM7NQA6</accession>
<evidence type="ECO:0000313" key="1">
    <source>
        <dbReference type="EMBL" id="BCS82325.1"/>
    </source>
</evidence>
<protein>
    <recommendedName>
        <fullName evidence="3">CRISPR type III-B/RAMP module-associated protein Cmr5</fullName>
    </recommendedName>
</protein>
<evidence type="ECO:0000313" key="2">
    <source>
        <dbReference type="Proteomes" id="UP000663623"/>
    </source>
</evidence>
<dbReference type="Proteomes" id="UP000663623">
    <property type="component" value="Chromosome"/>
</dbReference>
<keyword evidence="2" id="KW-1185">Reference proteome</keyword>